<keyword evidence="1" id="KW-0805">Transcription regulation</keyword>
<sequence length="267" mass="29310">MKNSANIVVKSMQPRPAVTVGSFCARPVSPGLRSFFSALWIHEMPLDRAPPIIVAPDGTIDLQWIDGILRIAGPDKEANTEIMPAGATVIGFRFRPAAAAAWLRIPANELVGKRPALEHLWGSKATRLANQIWKSQKGGKTVAAIEAVLAEHAADGPTDAAMSAAYALIEAGPPPEVPLIPWLARSLAMSERTLRRRFDESYGYGPKTLERILRYQRFLRLSRTSQSSTAVTAAEVGYSDQAHLVRESKRLTGVTPKEYRRIEFSEL</sequence>
<dbReference type="InterPro" id="IPR009057">
    <property type="entry name" value="Homeodomain-like_sf"/>
</dbReference>
<dbReference type="InterPro" id="IPR050204">
    <property type="entry name" value="AraC_XylS_family_regulators"/>
</dbReference>
<evidence type="ECO:0000256" key="2">
    <source>
        <dbReference type="ARBA" id="ARBA00023125"/>
    </source>
</evidence>
<dbReference type="Gene3D" id="1.10.10.60">
    <property type="entry name" value="Homeodomain-like"/>
    <property type="match status" value="1"/>
</dbReference>
<evidence type="ECO:0000259" key="4">
    <source>
        <dbReference type="PROSITE" id="PS01124"/>
    </source>
</evidence>
<reference evidence="5 6" key="1">
    <citation type="submission" date="2020-08" db="EMBL/GenBank/DDBJ databases">
        <title>Genomic Encyclopedia of Type Strains, Phase IV (KMG-V): Genome sequencing to study the core and pangenomes of soil and plant-associated prokaryotes.</title>
        <authorList>
            <person name="Whitman W."/>
        </authorList>
    </citation>
    <scope>NUCLEOTIDE SEQUENCE [LARGE SCALE GENOMIC DNA]</scope>
    <source>
        <strain evidence="5 6">SEMIA 4060</strain>
    </source>
</reference>
<dbReference type="Proteomes" id="UP000565576">
    <property type="component" value="Unassembled WGS sequence"/>
</dbReference>
<dbReference type="PANTHER" id="PTHR46796">
    <property type="entry name" value="HTH-TYPE TRANSCRIPTIONAL ACTIVATOR RHAS-RELATED"/>
    <property type="match status" value="1"/>
</dbReference>
<dbReference type="InterPro" id="IPR018060">
    <property type="entry name" value="HTH_AraC"/>
</dbReference>
<comment type="caution">
    <text evidence="5">The sequence shown here is derived from an EMBL/GenBank/DDBJ whole genome shotgun (WGS) entry which is preliminary data.</text>
</comment>
<dbReference type="SMART" id="SM00342">
    <property type="entry name" value="HTH_ARAC"/>
    <property type="match status" value="1"/>
</dbReference>
<keyword evidence="3" id="KW-0804">Transcription</keyword>
<dbReference type="AlphaFoldDB" id="A0A7X0MFJ2"/>
<evidence type="ECO:0000313" key="5">
    <source>
        <dbReference type="EMBL" id="MBB6487088.1"/>
    </source>
</evidence>
<gene>
    <name evidence="5" type="ORF">GGD46_004388</name>
</gene>
<dbReference type="GO" id="GO:0003700">
    <property type="term" value="F:DNA-binding transcription factor activity"/>
    <property type="evidence" value="ECO:0007669"/>
    <property type="project" value="InterPro"/>
</dbReference>
<accession>A0A7X0MFJ2</accession>
<organism evidence="5 6">
    <name type="scientific">Rhizobium lusitanum</name>
    <dbReference type="NCBI Taxonomy" id="293958"/>
    <lineage>
        <taxon>Bacteria</taxon>
        <taxon>Pseudomonadati</taxon>
        <taxon>Pseudomonadota</taxon>
        <taxon>Alphaproteobacteria</taxon>
        <taxon>Hyphomicrobiales</taxon>
        <taxon>Rhizobiaceae</taxon>
        <taxon>Rhizobium/Agrobacterium group</taxon>
        <taxon>Rhizobium</taxon>
    </lineage>
</organism>
<dbReference type="RefSeq" id="WP_246806428.1">
    <property type="nucleotide sequence ID" value="NZ_JACHBG010000011.1"/>
</dbReference>
<evidence type="ECO:0000313" key="6">
    <source>
        <dbReference type="Proteomes" id="UP000565576"/>
    </source>
</evidence>
<protein>
    <submittedName>
        <fullName evidence="5">AraC-like DNA-binding protein</fullName>
    </submittedName>
</protein>
<dbReference type="PANTHER" id="PTHR46796:SF15">
    <property type="entry name" value="BLL1074 PROTEIN"/>
    <property type="match status" value="1"/>
</dbReference>
<dbReference type="SUPFAM" id="SSF46689">
    <property type="entry name" value="Homeodomain-like"/>
    <property type="match status" value="1"/>
</dbReference>
<proteinExistence type="predicted"/>
<evidence type="ECO:0000256" key="3">
    <source>
        <dbReference type="ARBA" id="ARBA00023163"/>
    </source>
</evidence>
<feature type="domain" description="HTH araC/xylS-type" evidence="4">
    <location>
        <begin position="163"/>
        <end position="262"/>
    </location>
</feature>
<evidence type="ECO:0000256" key="1">
    <source>
        <dbReference type="ARBA" id="ARBA00023015"/>
    </source>
</evidence>
<dbReference type="GO" id="GO:0043565">
    <property type="term" value="F:sequence-specific DNA binding"/>
    <property type="evidence" value="ECO:0007669"/>
    <property type="project" value="InterPro"/>
</dbReference>
<dbReference type="PROSITE" id="PS01124">
    <property type="entry name" value="HTH_ARAC_FAMILY_2"/>
    <property type="match status" value="1"/>
</dbReference>
<dbReference type="Pfam" id="PF12833">
    <property type="entry name" value="HTH_18"/>
    <property type="match status" value="1"/>
</dbReference>
<dbReference type="Pfam" id="PF20240">
    <property type="entry name" value="DUF6597"/>
    <property type="match status" value="1"/>
</dbReference>
<keyword evidence="2 5" id="KW-0238">DNA-binding</keyword>
<dbReference type="InterPro" id="IPR046532">
    <property type="entry name" value="DUF6597"/>
</dbReference>
<dbReference type="EMBL" id="JACHBG010000011">
    <property type="protein sequence ID" value="MBB6487088.1"/>
    <property type="molecule type" value="Genomic_DNA"/>
</dbReference>
<name>A0A7X0MFJ2_9HYPH</name>